<dbReference type="Ensembl" id="ENSECRT00000020166.1">
    <property type="protein sequence ID" value="ENSECRP00000019754.1"/>
    <property type="gene ID" value="ENSECRG00000013224.1"/>
</dbReference>
<dbReference type="GO" id="GO:0007098">
    <property type="term" value="P:centrosome cycle"/>
    <property type="evidence" value="ECO:0007669"/>
    <property type="project" value="InterPro"/>
</dbReference>
<dbReference type="AlphaFoldDB" id="A0A8C4SPH6"/>
<accession>A0A8C4SPH6</accession>
<evidence type="ECO:0000256" key="1">
    <source>
        <dbReference type="SAM" id="Coils"/>
    </source>
</evidence>
<reference evidence="2" key="1">
    <citation type="submission" date="2021-06" db="EMBL/GenBank/DDBJ databases">
        <authorList>
            <consortium name="Wellcome Sanger Institute Data Sharing"/>
        </authorList>
    </citation>
    <scope>NUCLEOTIDE SEQUENCE [LARGE SCALE GENOMIC DNA]</scope>
</reference>
<dbReference type="PANTHER" id="PTHR34343">
    <property type="entry name" value="SEROLOGICALLY DEFINED COLON CANCER ANTIGEN 8"/>
    <property type="match status" value="1"/>
</dbReference>
<dbReference type="GO" id="GO:0030010">
    <property type="term" value="P:establishment of cell polarity"/>
    <property type="evidence" value="ECO:0007669"/>
    <property type="project" value="TreeGrafter"/>
</dbReference>
<dbReference type="GO" id="GO:0035148">
    <property type="term" value="P:tube formation"/>
    <property type="evidence" value="ECO:0007669"/>
    <property type="project" value="TreeGrafter"/>
</dbReference>
<organism evidence="2 3">
    <name type="scientific">Erpetoichthys calabaricus</name>
    <name type="common">Rope fish</name>
    <name type="synonym">Calamoichthys calabaricus</name>
    <dbReference type="NCBI Taxonomy" id="27687"/>
    <lineage>
        <taxon>Eukaryota</taxon>
        <taxon>Metazoa</taxon>
        <taxon>Chordata</taxon>
        <taxon>Craniata</taxon>
        <taxon>Vertebrata</taxon>
        <taxon>Euteleostomi</taxon>
        <taxon>Actinopterygii</taxon>
        <taxon>Polypteriformes</taxon>
        <taxon>Polypteridae</taxon>
        <taxon>Erpetoichthys</taxon>
    </lineage>
</organism>
<dbReference type="GO" id="GO:0001764">
    <property type="term" value="P:neuron migration"/>
    <property type="evidence" value="ECO:0007669"/>
    <property type="project" value="TreeGrafter"/>
</dbReference>
<dbReference type="GeneTree" id="ENSGT00940000169769"/>
<evidence type="ECO:0000313" key="3">
    <source>
        <dbReference type="Proteomes" id="UP000694620"/>
    </source>
</evidence>
<keyword evidence="1" id="KW-0175">Coiled coil</keyword>
<dbReference type="InterPro" id="IPR031887">
    <property type="entry name" value="SDCCAG8"/>
</dbReference>
<proteinExistence type="predicted"/>
<sequence length="239" mass="27966">MSPLILSNLPSTQDLIQVIYHQCEYIQHLEAEVKFCKGELSDMKQTLTVVMLEKEKLNEELKTRTFGDTLKDFTIFDTSNTVFSFYSNFRKELSASQQESEDLKEKLRHQESLIALSQHEIELAQAHANVHLQAKERLTKERDELIIMLTSLRTELDEFQQRELSAYQQVKQAVEMAEEANLEKVKAMVQCELLRSEIERKKNELKKVLAAEQEKIAKVRDKTKDEMKREKQNMETTVL</sequence>
<feature type="coiled-coil region" evidence="1">
    <location>
        <begin position="86"/>
        <end position="222"/>
    </location>
</feature>
<keyword evidence="3" id="KW-1185">Reference proteome</keyword>
<reference evidence="2" key="3">
    <citation type="submission" date="2025-09" db="UniProtKB">
        <authorList>
            <consortium name="Ensembl"/>
        </authorList>
    </citation>
    <scope>IDENTIFICATION</scope>
</reference>
<dbReference type="Pfam" id="PF15964">
    <property type="entry name" value="CCCAP"/>
    <property type="match status" value="2"/>
</dbReference>
<protein>
    <submittedName>
        <fullName evidence="2">Uncharacterized protein</fullName>
    </submittedName>
</protein>
<reference evidence="2" key="2">
    <citation type="submission" date="2025-08" db="UniProtKB">
        <authorList>
            <consortium name="Ensembl"/>
        </authorList>
    </citation>
    <scope>IDENTIFICATION</scope>
</reference>
<dbReference type="GO" id="GO:0005814">
    <property type="term" value="C:centriole"/>
    <property type="evidence" value="ECO:0007669"/>
    <property type="project" value="TreeGrafter"/>
</dbReference>
<feature type="coiled-coil region" evidence="1">
    <location>
        <begin position="26"/>
        <end position="60"/>
    </location>
</feature>
<dbReference type="Proteomes" id="UP000694620">
    <property type="component" value="Chromosome 15"/>
</dbReference>
<dbReference type="GO" id="GO:0005813">
    <property type="term" value="C:centrosome"/>
    <property type="evidence" value="ECO:0007669"/>
    <property type="project" value="InterPro"/>
</dbReference>
<name>A0A8C4SPH6_ERPCA</name>
<evidence type="ECO:0000313" key="2">
    <source>
        <dbReference type="Ensembl" id="ENSECRP00000019754.1"/>
    </source>
</evidence>
<dbReference type="PANTHER" id="PTHR34343:SF1">
    <property type="entry name" value="SEROLOGICALLY DEFINED COLON CANCER ANTIGEN 8"/>
    <property type="match status" value="1"/>
</dbReference>